<reference evidence="2 3" key="1">
    <citation type="submission" date="2019-04" db="EMBL/GenBank/DDBJ databases">
        <title>Geobacter oryzae sp. nov., ferric-reducing bacteria isolated from paddy soil.</title>
        <authorList>
            <person name="Xu Z."/>
            <person name="Masuda Y."/>
            <person name="Itoh H."/>
            <person name="Senoo K."/>
        </authorList>
    </citation>
    <scope>NUCLEOTIDE SEQUENCE [LARGE SCALE GENOMIC DNA]</scope>
    <source>
        <strain evidence="2 3">Red111</strain>
    </source>
</reference>
<evidence type="ECO:0000313" key="3">
    <source>
        <dbReference type="Proteomes" id="UP000306416"/>
    </source>
</evidence>
<protein>
    <submittedName>
        <fullName evidence="2">Cytochrome C</fullName>
    </submittedName>
</protein>
<dbReference type="PANTHER" id="PTHR39425:SF1">
    <property type="entry name" value="CYTOCHROME C7-LIKE DOMAIN-CONTAINING PROTEIN"/>
    <property type="match status" value="1"/>
</dbReference>
<evidence type="ECO:0000259" key="1">
    <source>
        <dbReference type="Pfam" id="PF09699"/>
    </source>
</evidence>
<feature type="domain" description="Doubled CXXCH motif" evidence="1">
    <location>
        <begin position="145"/>
        <end position="183"/>
    </location>
</feature>
<sequence length="333" mass="36981">MRQSFAAYFFFAALFLFCAGVTLLPGGAGAEPFKCSICHKDLIRGPVPHKPVAAGKCLDCHKQFNDNHPLGKDSMGFKVPKENLCATCHGYIVQKPFLHKPVGKGECTSCHMAHSADYKSLLKDPSPTLCFRCHPKDHFTGTFTHQPVAEGDCLACHDAHQSEGKSLLRKPGSELCFMCHDRSAFTGKSVHQPVRNGECVNCHIIHGGPYRKLLKEDYPTVLYKPFDNDAFPICFRCHDPQLASLDTTEVSTKFRNGSRNLHAVHVKKASKGRSCRMCHNPHAEVQDRLIYPKAVGFGNWDIPIRYEATPTGGGCSVGCHRTLRYDRVKAVEQ</sequence>
<dbReference type="NCBIfam" id="TIGR01905">
    <property type="entry name" value="paired_CXXCH_1"/>
    <property type="match status" value="3"/>
</dbReference>
<organism evidence="2 3">
    <name type="scientific">Geomonas terrae</name>
    <dbReference type="NCBI Taxonomy" id="2562681"/>
    <lineage>
        <taxon>Bacteria</taxon>
        <taxon>Pseudomonadati</taxon>
        <taxon>Thermodesulfobacteriota</taxon>
        <taxon>Desulfuromonadia</taxon>
        <taxon>Geobacterales</taxon>
        <taxon>Geobacteraceae</taxon>
        <taxon>Geomonas</taxon>
    </lineage>
</organism>
<name>A0A4S1CMY4_9BACT</name>
<dbReference type="RefSeq" id="WP_135869485.1">
    <property type="nucleotide sequence ID" value="NZ_SRSC01000001.1"/>
</dbReference>
<evidence type="ECO:0000313" key="2">
    <source>
        <dbReference type="EMBL" id="TGU75181.1"/>
    </source>
</evidence>
<dbReference type="InterPro" id="IPR036280">
    <property type="entry name" value="Multihaem_cyt_sf"/>
</dbReference>
<dbReference type="EMBL" id="SRSC01000001">
    <property type="protein sequence ID" value="TGU75181.1"/>
    <property type="molecule type" value="Genomic_DNA"/>
</dbReference>
<dbReference type="InterPro" id="IPR010177">
    <property type="entry name" value="Paired_CXXCH_1"/>
</dbReference>
<feature type="domain" description="Doubled CXXCH motif" evidence="1">
    <location>
        <begin position="191"/>
        <end position="241"/>
    </location>
</feature>
<comment type="caution">
    <text evidence="2">The sequence shown here is derived from an EMBL/GenBank/DDBJ whole genome shotgun (WGS) entry which is preliminary data.</text>
</comment>
<feature type="domain" description="Doubled CXXCH motif" evidence="1">
    <location>
        <begin position="99"/>
        <end position="137"/>
    </location>
</feature>
<accession>A0A4S1CMY4</accession>
<dbReference type="PANTHER" id="PTHR39425">
    <property type="entry name" value="LIPOPROTEIN CYTOCHROME C"/>
    <property type="match status" value="1"/>
</dbReference>
<proteinExistence type="predicted"/>
<dbReference type="Pfam" id="PF09699">
    <property type="entry name" value="Paired_CXXCH_1"/>
    <property type="match status" value="4"/>
</dbReference>
<gene>
    <name evidence="2" type="ORF">E4633_06965</name>
</gene>
<dbReference type="AlphaFoldDB" id="A0A4S1CMY4"/>
<dbReference type="SUPFAM" id="SSF48695">
    <property type="entry name" value="Multiheme cytochromes"/>
    <property type="match status" value="1"/>
</dbReference>
<keyword evidence="3" id="KW-1185">Reference proteome</keyword>
<feature type="domain" description="Doubled CXXCH motif" evidence="1">
    <location>
        <begin position="49"/>
        <end position="90"/>
    </location>
</feature>
<dbReference type="Proteomes" id="UP000306416">
    <property type="component" value="Unassembled WGS sequence"/>
</dbReference>
<dbReference type="Gene3D" id="3.90.10.10">
    <property type="entry name" value="Cytochrome C3"/>
    <property type="match status" value="2"/>
</dbReference>